<feature type="domain" description="DUF547" evidence="2">
    <location>
        <begin position="84"/>
        <end position="196"/>
    </location>
</feature>
<evidence type="ECO:0000256" key="1">
    <source>
        <dbReference type="SAM" id="SignalP"/>
    </source>
</evidence>
<evidence type="ECO:0000313" key="3">
    <source>
        <dbReference type="EMBL" id="GAB56965.1"/>
    </source>
</evidence>
<sequence>MRIFMPVWVKRYVAATVVLLAMLAFSAQTKTLHDDWSTLLAEHVSPTAQSHNTVVDYTGFLAQRSALKNYLNALEQVTQAEFAAWDDAKQLAFLLNAYNAWTVELILTEYPNLDSIKDLGSFFRSPWKKSFIPLLGKVLSLDDIEHDLIRGDNKYQEPRIHFAVNCASIGCPALREEAYEASKLDMQLEQQTLRFLSDRSRNNMQGEALNLSSIFKWYKNDFELGFRSANSLESFVLLYADTLGLSPEQRALLQSEQVKTDYLDYDWQLNDVKR</sequence>
<feature type="signal peptide" evidence="1">
    <location>
        <begin position="1"/>
        <end position="29"/>
    </location>
</feature>
<evidence type="ECO:0000259" key="2">
    <source>
        <dbReference type="Pfam" id="PF04784"/>
    </source>
</evidence>
<feature type="chain" id="PRO_5003598826" description="DUF547 domain-containing protein" evidence="1">
    <location>
        <begin position="30"/>
        <end position="274"/>
    </location>
</feature>
<dbReference type="PANTHER" id="PTHR34386">
    <property type="entry name" value="GLUTAREDOXIN"/>
    <property type="match status" value="1"/>
</dbReference>
<dbReference type="eggNOG" id="COG0398">
    <property type="taxonomic scope" value="Bacteria"/>
</dbReference>
<protein>
    <recommendedName>
        <fullName evidence="2">DUF547 domain-containing protein</fullName>
    </recommendedName>
</protein>
<keyword evidence="4" id="KW-1185">Reference proteome</keyword>
<dbReference type="InterPro" id="IPR051548">
    <property type="entry name" value="Grx-like_ET"/>
</dbReference>
<reference evidence="3 4" key="2">
    <citation type="journal article" date="2017" name="Antonie Van Leeuwenhoek">
        <title>Rhizobium rhizosphaerae sp. nov., a novel species isolated from rice rhizosphere.</title>
        <authorList>
            <person name="Zhao J.J."/>
            <person name="Zhang J."/>
            <person name="Zhang R.J."/>
            <person name="Zhang C.W."/>
            <person name="Yin H.Q."/>
            <person name="Zhang X.X."/>
        </authorList>
    </citation>
    <scope>NUCLEOTIDE SEQUENCE [LARGE SCALE GENOMIC DNA]</scope>
    <source>
        <strain evidence="3 4">ACAM 611</strain>
    </source>
</reference>
<dbReference type="Proteomes" id="UP000053586">
    <property type="component" value="Unassembled WGS sequence"/>
</dbReference>
<dbReference type="GO" id="GO:0045454">
    <property type="term" value="P:cell redox homeostasis"/>
    <property type="evidence" value="ECO:0007669"/>
    <property type="project" value="TreeGrafter"/>
</dbReference>
<proteinExistence type="predicted"/>
<dbReference type="Pfam" id="PF04784">
    <property type="entry name" value="DUF547"/>
    <property type="match status" value="1"/>
</dbReference>
<dbReference type="EMBL" id="BAET01000033">
    <property type="protein sequence ID" value="GAB56965.1"/>
    <property type="molecule type" value="Genomic_DNA"/>
</dbReference>
<reference evidence="3 4" key="1">
    <citation type="journal article" date="2012" name="J. Bacteriol.">
        <title>Genome sequence of proteorhodopsin-containing sea ice bacterium Glaciecola punicea ACAM 611T.</title>
        <authorList>
            <person name="Qin Q.-L."/>
            <person name="Xie B.-B."/>
            <person name="Shu Y.-L."/>
            <person name="Rong J.-C."/>
            <person name="Zhao D.-L."/>
            <person name="Zhang X.-Y."/>
            <person name="Chen X.-L."/>
            <person name="Zhou B.-C."/>
            <person name="Zhanga Y.-Z."/>
        </authorList>
    </citation>
    <scope>NUCLEOTIDE SEQUENCE [LARGE SCALE GENOMIC DNA]</scope>
    <source>
        <strain evidence="3 4">ACAM 611</strain>
    </source>
</reference>
<gene>
    <name evidence="3" type="ORF">GPUN_2851</name>
</gene>
<keyword evidence="1" id="KW-0732">Signal</keyword>
<dbReference type="RefSeq" id="WP_006007660.1">
    <property type="nucleotide sequence ID" value="NZ_BAET01000033.1"/>
</dbReference>
<evidence type="ECO:0000313" key="4">
    <source>
        <dbReference type="Proteomes" id="UP000053586"/>
    </source>
</evidence>
<dbReference type="GO" id="GO:0009055">
    <property type="term" value="F:electron transfer activity"/>
    <property type="evidence" value="ECO:0007669"/>
    <property type="project" value="TreeGrafter"/>
</dbReference>
<organism evidence="3 4">
    <name type="scientific">Glaciecola punicea ACAM 611</name>
    <dbReference type="NCBI Taxonomy" id="1121923"/>
    <lineage>
        <taxon>Bacteria</taxon>
        <taxon>Pseudomonadati</taxon>
        <taxon>Pseudomonadota</taxon>
        <taxon>Gammaproteobacteria</taxon>
        <taxon>Alteromonadales</taxon>
        <taxon>Alteromonadaceae</taxon>
        <taxon>Glaciecola</taxon>
    </lineage>
</organism>
<dbReference type="PANTHER" id="PTHR34386:SF1">
    <property type="entry name" value="GLUTAREDOXIN-LIKE PROTEIN NRDH"/>
    <property type="match status" value="1"/>
</dbReference>
<comment type="caution">
    <text evidence="3">The sequence shown here is derived from an EMBL/GenBank/DDBJ whole genome shotgun (WGS) entry which is preliminary data.</text>
</comment>
<dbReference type="InterPro" id="IPR006869">
    <property type="entry name" value="DUF547"/>
</dbReference>
<dbReference type="STRING" id="56804.BAE46_03050"/>
<accession>H5TF38</accession>
<dbReference type="AlphaFoldDB" id="H5TF38"/>
<name>H5TF38_9ALTE</name>